<dbReference type="AlphaFoldDB" id="A0A1I4M4M8"/>
<dbReference type="SUPFAM" id="SSF56935">
    <property type="entry name" value="Porins"/>
    <property type="match status" value="1"/>
</dbReference>
<proteinExistence type="predicted"/>
<keyword evidence="1" id="KW-0175">Coiled coil</keyword>
<accession>A0A1I4M4M8</accession>
<evidence type="ECO:0000313" key="3">
    <source>
        <dbReference type="EMBL" id="SFL98159.1"/>
    </source>
</evidence>
<evidence type="ECO:0000256" key="2">
    <source>
        <dbReference type="SAM" id="SignalP"/>
    </source>
</evidence>
<name>A0A1I4M4M8_9GAMM</name>
<dbReference type="Proteomes" id="UP000198519">
    <property type="component" value="Unassembled WGS sequence"/>
</dbReference>
<dbReference type="RefSeq" id="WP_245749862.1">
    <property type="nucleotide sequence ID" value="NZ_FOUE01000001.1"/>
</dbReference>
<evidence type="ECO:0000256" key="1">
    <source>
        <dbReference type="SAM" id="Coils"/>
    </source>
</evidence>
<feature type="signal peptide" evidence="2">
    <location>
        <begin position="1"/>
        <end position="34"/>
    </location>
</feature>
<organism evidence="3 4">
    <name type="scientific">Marinobacter zhejiangensis</name>
    <dbReference type="NCBI Taxonomy" id="488535"/>
    <lineage>
        <taxon>Bacteria</taxon>
        <taxon>Pseudomonadati</taxon>
        <taxon>Pseudomonadota</taxon>
        <taxon>Gammaproteobacteria</taxon>
        <taxon>Pseudomonadales</taxon>
        <taxon>Marinobacteraceae</taxon>
        <taxon>Marinobacter</taxon>
    </lineage>
</organism>
<sequence>MTKTTKSFRAHPLANAVALAALPLVALGASVAQAQDSELEQLRQRVDQLESRLAGAVSTAPELTEENPYILREGDGLKIGDTTLSFGGFIKADVIYGSNGNGHKNGYSIGLPRSFASAAATDNDWKVGFTARETRFSIGTETDDVAGHTLRTYLEMDFNQAADSDGNEIVSNSYSPRLRQAYGNWNGWSFGQTYTTFSDLAAMPEILDQGKMAGFIYVTQPQLRYTTSAPGGSFMVALENPEDGFGSVSYDDQSYPDLTARYQFRGHYGVYSVSGIVRNLEDDASNDTELTGAVGFSARIPTYGKDDLRLQYNYGALGRYMGLYTYPDVDLAAQAAGKVEALESYGVTAAYRHFWTPSWRSSLTVSHTEIVSDLTNPVATPVANGTLSYFDSSSSVHANLLWSAHKNLTLGLEYAYWDFGVIGSASSNQYEQVMASAKMTF</sequence>
<keyword evidence="4" id="KW-1185">Reference proteome</keyword>
<dbReference type="EMBL" id="FOUE01000001">
    <property type="protein sequence ID" value="SFL98159.1"/>
    <property type="molecule type" value="Genomic_DNA"/>
</dbReference>
<reference evidence="4" key="1">
    <citation type="submission" date="2016-10" db="EMBL/GenBank/DDBJ databases">
        <authorList>
            <person name="Varghese N."/>
            <person name="Submissions S."/>
        </authorList>
    </citation>
    <scope>NUCLEOTIDE SEQUENCE [LARGE SCALE GENOMIC DNA]</scope>
    <source>
        <strain evidence="4">CGMCC 1.7061</strain>
    </source>
</reference>
<dbReference type="STRING" id="488535.SAMN04487963_0847"/>
<gene>
    <name evidence="3" type="ORF">SAMN04487963_0847</name>
</gene>
<evidence type="ECO:0008006" key="5">
    <source>
        <dbReference type="Google" id="ProtNLM"/>
    </source>
</evidence>
<feature type="chain" id="PRO_5011687728" description="Porin subfamily protein" evidence="2">
    <location>
        <begin position="35"/>
        <end position="441"/>
    </location>
</feature>
<evidence type="ECO:0000313" key="4">
    <source>
        <dbReference type="Proteomes" id="UP000198519"/>
    </source>
</evidence>
<keyword evidence="2" id="KW-0732">Signal</keyword>
<feature type="coiled-coil region" evidence="1">
    <location>
        <begin position="32"/>
        <end position="59"/>
    </location>
</feature>
<protein>
    <recommendedName>
        <fullName evidence="5">Porin subfamily protein</fullName>
    </recommendedName>
</protein>
<dbReference type="Pfam" id="PF19577">
    <property type="entry name" value="DcaP"/>
    <property type="match status" value="1"/>
</dbReference>
<dbReference type="InterPro" id="IPR045748">
    <property type="entry name" value="DcaP"/>
</dbReference>